<reference evidence="2 3" key="1">
    <citation type="submission" date="2020-03" db="EMBL/GenBank/DDBJ databases">
        <title>Whole genome shotgun sequence of Phytohabitans houttuyneae NBRC 108639.</title>
        <authorList>
            <person name="Komaki H."/>
            <person name="Tamura T."/>
        </authorList>
    </citation>
    <scope>NUCLEOTIDE SEQUENCE [LARGE SCALE GENOMIC DNA]</scope>
    <source>
        <strain evidence="2 3">NBRC 108639</strain>
    </source>
</reference>
<dbReference type="AlphaFoldDB" id="A0A6V8KFB6"/>
<evidence type="ECO:0000256" key="1">
    <source>
        <dbReference type="SAM" id="MobiDB-lite"/>
    </source>
</evidence>
<sequence>MRQPVDAEARVRLRRADEHDSLSGANAFGEEGPGGTEKRGRLVVDEADVLVRRRDGHFPIVAAAPHRRAGRTRWFRCI</sequence>
<reference evidence="2 3" key="2">
    <citation type="submission" date="2020-03" db="EMBL/GenBank/DDBJ databases">
        <authorList>
            <person name="Ichikawa N."/>
            <person name="Kimura A."/>
            <person name="Kitahashi Y."/>
            <person name="Uohara A."/>
        </authorList>
    </citation>
    <scope>NUCLEOTIDE SEQUENCE [LARGE SCALE GENOMIC DNA]</scope>
    <source>
        <strain evidence="2 3">NBRC 108639</strain>
    </source>
</reference>
<gene>
    <name evidence="2" type="ORF">Phou_063200</name>
</gene>
<dbReference type="EMBL" id="BLPF01000002">
    <property type="protein sequence ID" value="GFJ82140.1"/>
    <property type="molecule type" value="Genomic_DNA"/>
</dbReference>
<keyword evidence="3" id="KW-1185">Reference proteome</keyword>
<accession>A0A6V8KFB6</accession>
<proteinExistence type="predicted"/>
<dbReference type="Proteomes" id="UP000482800">
    <property type="component" value="Unassembled WGS sequence"/>
</dbReference>
<evidence type="ECO:0000313" key="2">
    <source>
        <dbReference type="EMBL" id="GFJ82140.1"/>
    </source>
</evidence>
<protein>
    <submittedName>
        <fullName evidence="2">Uncharacterized protein</fullName>
    </submittedName>
</protein>
<comment type="caution">
    <text evidence="2">The sequence shown here is derived from an EMBL/GenBank/DDBJ whole genome shotgun (WGS) entry which is preliminary data.</text>
</comment>
<evidence type="ECO:0000313" key="3">
    <source>
        <dbReference type="Proteomes" id="UP000482800"/>
    </source>
</evidence>
<organism evidence="2 3">
    <name type="scientific">Phytohabitans houttuyneae</name>
    <dbReference type="NCBI Taxonomy" id="1076126"/>
    <lineage>
        <taxon>Bacteria</taxon>
        <taxon>Bacillati</taxon>
        <taxon>Actinomycetota</taxon>
        <taxon>Actinomycetes</taxon>
        <taxon>Micromonosporales</taxon>
        <taxon>Micromonosporaceae</taxon>
    </lineage>
</organism>
<feature type="region of interest" description="Disordered" evidence="1">
    <location>
        <begin position="13"/>
        <end position="40"/>
    </location>
</feature>
<name>A0A6V8KFB6_9ACTN</name>